<dbReference type="Gene3D" id="3.40.50.10140">
    <property type="entry name" value="Toll/interleukin-1 receptor homology (TIR) domain"/>
    <property type="match status" value="1"/>
</dbReference>
<gene>
    <name evidence="2" type="ORF">Tpal_2046</name>
</gene>
<evidence type="ECO:0000313" key="3">
    <source>
        <dbReference type="Proteomes" id="UP000242754"/>
    </source>
</evidence>
<accession>A0A143YRD5</accession>
<dbReference type="InterPro" id="IPR015032">
    <property type="entry name" value="ThsB__TIR-like_domain"/>
</dbReference>
<organism evidence="2 3">
    <name type="scientific">Trichococcus palustris</name>
    <dbReference type="NCBI Taxonomy" id="140314"/>
    <lineage>
        <taxon>Bacteria</taxon>
        <taxon>Bacillati</taxon>
        <taxon>Bacillota</taxon>
        <taxon>Bacilli</taxon>
        <taxon>Lactobacillales</taxon>
        <taxon>Carnobacteriaceae</taxon>
        <taxon>Trichococcus</taxon>
    </lineage>
</organism>
<protein>
    <recommendedName>
        <fullName evidence="1">Thoeris protein ThsB TIR-like domain-containing protein</fullName>
    </recommendedName>
</protein>
<evidence type="ECO:0000313" key="2">
    <source>
        <dbReference type="EMBL" id="CZQ96741.1"/>
    </source>
</evidence>
<dbReference type="InterPro" id="IPR035897">
    <property type="entry name" value="Toll_tir_struct_dom_sf"/>
</dbReference>
<keyword evidence="3" id="KW-1185">Reference proteome</keyword>
<dbReference type="STRING" id="140314.SAMN04488076_10483"/>
<reference evidence="2 3" key="1">
    <citation type="submission" date="2016-02" db="EMBL/GenBank/DDBJ databases">
        <authorList>
            <person name="Wen L."/>
            <person name="He K."/>
            <person name="Yang H."/>
        </authorList>
    </citation>
    <scope>NUCLEOTIDE SEQUENCE [LARGE SCALE GENOMIC DNA]</scope>
    <source>
        <strain evidence="2">Trichococcus palustris</strain>
    </source>
</reference>
<dbReference type="RefSeq" id="WP_087033599.1">
    <property type="nucleotide sequence ID" value="NZ_FJNE01000006.1"/>
</dbReference>
<evidence type="ECO:0000259" key="1">
    <source>
        <dbReference type="Pfam" id="PF08937"/>
    </source>
</evidence>
<dbReference type="OrthoDB" id="9798540at2"/>
<sequence>MHKTFISYHHANEQDLKDDIVKKGVTGGEFLDKSVEDGDIEIDLSEDTIMKKIKKDFLEDASVVIVLIGEETANRPYVNSEIQTALWGDNRCGLIGVVRDEVYDKIYETTVCKHSECNCGIYLNSPTNTFEDKIPYLINKNHFILGDGESTAPHFNNSEAYCSIYKYTTFFNNMEMYIDEAFNKKDKNFPVIKRNSADTATI</sequence>
<dbReference type="Pfam" id="PF08937">
    <property type="entry name" value="ThsB_TIR"/>
    <property type="match status" value="1"/>
</dbReference>
<dbReference type="InterPro" id="IPR036490">
    <property type="entry name" value="ThsB_TIR-like_sf"/>
</dbReference>
<dbReference type="AlphaFoldDB" id="A0A143YRD5"/>
<dbReference type="SUPFAM" id="SSF52206">
    <property type="entry name" value="Hypothetical protein MTH538"/>
    <property type="match status" value="1"/>
</dbReference>
<name>A0A143YRD5_9LACT</name>
<dbReference type="Proteomes" id="UP000242754">
    <property type="component" value="Unassembled WGS sequence"/>
</dbReference>
<feature type="domain" description="Thoeris protein ThsB TIR-like" evidence="1">
    <location>
        <begin position="5"/>
        <end position="99"/>
    </location>
</feature>
<dbReference type="EMBL" id="FJNE01000006">
    <property type="protein sequence ID" value="CZQ96741.1"/>
    <property type="molecule type" value="Genomic_DNA"/>
</dbReference>
<proteinExistence type="predicted"/>